<reference evidence="3" key="1">
    <citation type="journal article" date="2014" name="Genome Announc.">
        <title>Draft genome sequences of the altered schaedler flora, a defined bacterial community from gnotobiotic mice.</title>
        <authorList>
            <person name="Wannemuehler M.J."/>
            <person name="Overstreet A.M."/>
            <person name="Ward D.V."/>
            <person name="Phillips G.J."/>
        </authorList>
    </citation>
    <scope>NUCLEOTIDE SEQUENCE</scope>
    <source>
        <strain evidence="3">ASF457</strain>
    </source>
</reference>
<dbReference type="GO" id="GO:0003677">
    <property type="term" value="F:DNA binding"/>
    <property type="evidence" value="ECO:0007669"/>
    <property type="project" value="InterPro"/>
</dbReference>
<dbReference type="InterPro" id="IPR050742">
    <property type="entry name" value="Helicase_Restrict-Modif_Enz"/>
</dbReference>
<sequence>MNILLNKNLEHQIQAVNAVVSVFENVDIYDNDNIYSNPIIEMNNKIQVNIQKIQKENEITEKQLDKKHDILILDVKMETGTGKTYVYTKTIYELHKRYKLNKFIILVPSLAIKSGTKQFIEDEYAKEFFKTTCSYGTTIDLEVLNAVKKNKKKKNNMFPKEIRNFVSVTKYNKSISVLLVNSHLFLSALMTRNDYENNISGYTCPLDALKDIKTVLIIDEPHRFSKENKTFTRVIESIKPQLIIRYGATFPDIKQNNNIVKDYENLLYNLNAAKAFNNNLVKGISKEHAQIDGISNGKIKINKIENNQVIITHINNNLNKQCILSSKDSLSIVDNSIKNIYIEGVTKKTVVFSNGIEKKVGEEVAVDIYMSDYQSAMIQLALERHFETEYKNFCNYENKIKTLALFFIDDISSYRNTDKSQAYLLNKFEELLKKMLNNQIERYGKENEEYKKYLEASLSNISKCHAGYFSKDNSSSEEEIASEIELILKGKKELLKIKNENGEYNLTRFLFSKWTLKEGWDNPNVFTIAKLRSSGSEISKLQEVGRGLRLPVDEKGNRIDNQEFRLNYIIDFTEKDFAEKLINEINADIPDINIISDDTLEKIAKEENKSADDLFEELLSSKYINRHGEIKNNKRDELFAKYPILNKGLNKGKVRDRNKGERISGKIRADEFEQIKDLWSIINQKCIILYDKAVDNIIDDAVFNILKDTVFHEPYIEAIQEDIDVKNNNIKRLTKKISIINQKLDYNMFLKKICSLSNIPIQVIHKALCKYDKEINKIDNKFFNEVTISNIVSKFHDWECKKLEGYFKYKKYGKISENTALTNKNGEIKEEILQSMLGKYILTQDAPEKYLYDTVIYDSELEKENILTGDDKIVVYGKIPKNSISIPIFIGGSYSPDFLYIVKHSSGKYTINLIIETKDVKYESELRDIEKMKIRSADKFFKELAQNNIKIHFTKQMKEEKIYNIIEEMTQRN</sequence>
<dbReference type="PANTHER" id="PTHR47396:SF1">
    <property type="entry name" value="ATP-DEPENDENT HELICASE IRC3-RELATED"/>
    <property type="match status" value="1"/>
</dbReference>
<accession>V2QC19</accession>
<dbReference type="GO" id="GO:0015668">
    <property type="term" value="F:type III site-specific deoxyribonuclease activity"/>
    <property type="evidence" value="ECO:0007669"/>
    <property type="project" value="InterPro"/>
</dbReference>
<dbReference type="KEGG" id="msch:N508_001252"/>
<dbReference type="GO" id="GO:0005524">
    <property type="term" value="F:ATP binding"/>
    <property type="evidence" value="ECO:0007669"/>
    <property type="project" value="InterPro"/>
</dbReference>
<evidence type="ECO:0000313" key="3">
    <source>
        <dbReference type="EMBL" id="USF24173.1"/>
    </source>
</evidence>
<dbReference type="SUPFAM" id="SSF52540">
    <property type="entry name" value="P-loop containing nucleoside triphosphate hydrolases"/>
    <property type="match status" value="2"/>
</dbReference>
<dbReference type="InterPro" id="IPR027417">
    <property type="entry name" value="P-loop_NTPase"/>
</dbReference>
<dbReference type="REBASE" id="86319">
    <property type="entry name" value="Msc457ORF714P"/>
</dbReference>
<gene>
    <name evidence="3" type="ORF">N508_001252</name>
</gene>
<dbReference type="OrthoDB" id="9804145at2"/>
<keyword evidence="4" id="KW-1185">Reference proteome</keyword>
<dbReference type="Pfam" id="PF19778">
    <property type="entry name" value="RE_endonuc"/>
    <property type="match status" value="1"/>
</dbReference>
<proteinExistence type="predicted"/>
<dbReference type="InterPro" id="IPR006935">
    <property type="entry name" value="Helicase/UvrB_N"/>
</dbReference>
<evidence type="ECO:0000259" key="1">
    <source>
        <dbReference type="Pfam" id="PF04851"/>
    </source>
</evidence>
<reference evidence="3" key="3">
    <citation type="submission" date="2022-06" db="EMBL/GenBank/DDBJ databases">
        <title>Resources to Facilitate Use of the Altered Schaedler Flora (ASF) Mouse Model to Study Microbiome Function.</title>
        <authorList>
            <person name="Proctor A."/>
            <person name="Parvinroo S."/>
            <person name="Richie T."/>
            <person name="Jia X."/>
            <person name="Lee S.T.M."/>
            <person name="Karp P.D."/>
            <person name="Paley S."/>
            <person name="Kostic A.D."/>
            <person name="Pierre J.F."/>
            <person name="Wannemuehler M.J."/>
            <person name="Phillips G.J."/>
        </authorList>
    </citation>
    <scope>NUCLEOTIDE SEQUENCE</scope>
    <source>
        <strain evidence="3">ASF457</strain>
    </source>
</reference>
<organism evidence="3 4">
    <name type="scientific">Mucispirillum schaedleri ASF457</name>
    <dbReference type="NCBI Taxonomy" id="1379858"/>
    <lineage>
        <taxon>Bacteria</taxon>
        <taxon>Pseudomonadati</taxon>
        <taxon>Deferribacterota</taxon>
        <taxon>Deferribacteres</taxon>
        <taxon>Deferribacterales</taxon>
        <taxon>Mucispirillaceae</taxon>
        <taxon>Mucispirillum</taxon>
    </lineage>
</organism>
<name>V2QC19_9BACT</name>
<dbReference type="GO" id="GO:0005829">
    <property type="term" value="C:cytosol"/>
    <property type="evidence" value="ECO:0007669"/>
    <property type="project" value="TreeGrafter"/>
</dbReference>
<dbReference type="NCBIfam" id="NF012027">
    <property type="entry name" value="PRK15483.1"/>
    <property type="match status" value="1"/>
</dbReference>
<dbReference type="eggNOG" id="COG3587">
    <property type="taxonomic scope" value="Bacteria"/>
</dbReference>
<reference evidence="3" key="2">
    <citation type="submission" date="2022-05" db="EMBL/GenBank/DDBJ databases">
        <authorList>
            <person name="Proctor A.L."/>
            <person name="Phillips G.J."/>
            <person name="Wannemuehler M.J."/>
        </authorList>
    </citation>
    <scope>NUCLEOTIDE SEQUENCE</scope>
    <source>
        <strain evidence="3">ASF457</strain>
    </source>
</reference>
<dbReference type="RefSeq" id="WP_023275542.1">
    <property type="nucleotide sequence ID" value="NZ_CP097562.1"/>
</dbReference>
<dbReference type="Gene3D" id="3.40.50.300">
    <property type="entry name" value="P-loop containing nucleotide triphosphate hydrolases"/>
    <property type="match status" value="2"/>
</dbReference>
<feature type="domain" description="Helicase/UvrB N-terminal" evidence="1">
    <location>
        <begin position="11"/>
        <end position="251"/>
    </location>
</feature>
<dbReference type="EMBL" id="CP097562">
    <property type="protein sequence ID" value="USF24173.1"/>
    <property type="molecule type" value="Genomic_DNA"/>
</dbReference>
<dbReference type="Proteomes" id="UP000017429">
    <property type="component" value="Chromosome"/>
</dbReference>
<dbReference type="PANTHER" id="PTHR47396">
    <property type="entry name" value="TYPE I RESTRICTION ENZYME ECOKI R PROTEIN"/>
    <property type="match status" value="1"/>
</dbReference>
<dbReference type="Pfam" id="PF04851">
    <property type="entry name" value="ResIII"/>
    <property type="match status" value="1"/>
</dbReference>
<protein>
    <submittedName>
        <fullName evidence="3">Uncharacterized protein</fullName>
    </submittedName>
</protein>
<feature type="domain" description="Type III restriction enzyme C-terminal endonuclease" evidence="2">
    <location>
        <begin position="848"/>
        <end position="957"/>
    </location>
</feature>
<evidence type="ECO:0000259" key="2">
    <source>
        <dbReference type="Pfam" id="PF19778"/>
    </source>
</evidence>
<evidence type="ECO:0000313" key="4">
    <source>
        <dbReference type="Proteomes" id="UP000017429"/>
    </source>
</evidence>
<dbReference type="InterPro" id="IPR045572">
    <property type="entry name" value="RE_endonuc_C"/>
</dbReference>
<dbReference type="AlphaFoldDB" id="V2QC19"/>